<keyword evidence="2" id="KW-0677">Repeat</keyword>
<feature type="repeat" description="Filamin" evidence="4">
    <location>
        <begin position="766"/>
        <end position="858"/>
    </location>
</feature>
<dbReference type="InterPro" id="IPR014756">
    <property type="entry name" value="Ig_E-set"/>
</dbReference>
<feature type="compositionally biased region" description="Low complexity" evidence="5">
    <location>
        <begin position="1381"/>
        <end position="1397"/>
    </location>
</feature>
<organism evidence="7 8">
    <name type="scientific">Mytilus galloprovincialis</name>
    <name type="common">Mediterranean mussel</name>
    <dbReference type="NCBI Taxonomy" id="29158"/>
    <lineage>
        <taxon>Eukaryota</taxon>
        <taxon>Metazoa</taxon>
        <taxon>Spiralia</taxon>
        <taxon>Lophotrochozoa</taxon>
        <taxon>Mollusca</taxon>
        <taxon>Bivalvia</taxon>
        <taxon>Autobranchia</taxon>
        <taxon>Pteriomorphia</taxon>
        <taxon>Mytilida</taxon>
        <taxon>Mytiloidea</taxon>
        <taxon>Mytilidae</taxon>
        <taxon>Mytilinae</taxon>
        <taxon>Mytilus</taxon>
    </lineage>
</organism>
<feature type="repeat" description="Filamin" evidence="4">
    <location>
        <begin position="1413"/>
        <end position="1506"/>
    </location>
</feature>
<evidence type="ECO:0000313" key="8">
    <source>
        <dbReference type="Proteomes" id="UP000596742"/>
    </source>
</evidence>
<evidence type="ECO:0000256" key="5">
    <source>
        <dbReference type="SAM" id="MobiDB-lite"/>
    </source>
</evidence>
<dbReference type="PROSITE" id="PS00019">
    <property type="entry name" value="ACTININ_1"/>
    <property type="match status" value="1"/>
</dbReference>
<dbReference type="EMBL" id="UYJE01004345">
    <property type="protein sequence ID" value="VDI27292.1"/>
    <property type="molecule type" value="Genomic_DNA"/>
</dbReference>
<dbReference type="SMART" id="SM00557">
    <property type="entry name" value="IG_FLMN"/>
    <property type="match status" value="7"/>
</dbReference>
<dbReference type="PROSITE" id="PS50194">
    <property type="entry name" value="FILAMIN_REPEAT"/>
    <property type="match status" value="8"/>
</dbReference>
<proteinExistence type="inferred from homology"/>
<evidence type="ECO:0000256" key="4">
    <source>
        <dbReference type="PROSITE-ProRule" id="PRU00087"/>
    </source>
</evidence>
<comment type="caution">
    <text evidence="7">The sequence shown here is derived from an EMBL/GenBank/DDBJ whole genome shotgun (WGS) entry which is preliminary data.</text>
</comment>
<name>A0A8B6E1D9_MYTGA</name>
<feature type="repeat" description="Filamin" evidence="4">
    <location>
        <begin position="856"/>
        <end position="957"/>
    </location>
</feature>
<dbReference type="Gene3D" id="2.60.40.10">
    <property type="entry name" value="Immunoglobulins"/>
    <property type="match status" value="8"/>
</dbReference>
<dbReference type="InterPro" id="IPR001298">
    <property type="entry name" value="Filamin/ABP280_rpt"/>
</dbReference>
<dbReference type="Pfam" id="PF00630">
    <property type="entry name" value="Filamin"/>
    <property type="match status" value="6"/>
</dbReference>
<gene>
    <name evidence="7" type="ORF">MGAL_10B011512</name>
</gene>
<dbReference type="SMART" id="SM00033">
    <property type="entry name" value="CH"/>
    <property type="match status" value="3"/>
</dbReference>
<feature type="repeat" description="Filamin" evidence="4">
    <location>
        <begin position="1602"/>
        <end position="1699"/>
    </location>
</feature>
<dbReference type="OrthoDB" id="18740at2759"/>
<dbReference type="Gene3D" id="1.10.418.10">
    <property type="entry name" value="Calponin-like domain"/>
    <property type="match status" value="3"/>
</dbReference>
<evidence type="ECO:0000256" key="3">
    <source>
        <dbReference type="ARBA" id="ARBA00023203"/>
    </source>
</evidence>
<keyword evidence="3" id="KW-0009">Actin-binding</keyword>
<feature type="compositionally biased region" description="Basic residues" evidence="5">
    <location>
        <begin position="1244"/>
        <end position="1254"/>
    </location>
</feature>
<feature type="region of interest" description="Disordered" evidence="5">
    <location>
        <begin position="1243"/>
        <end position="1277"/>
    </location>
</feature>
<dbReference type="InterPro" id="IPR044801">
    <property type="entry name" value="Filamin"/>
</dbReference>
<dbReference type="SUPFAM" id="SSF81296">
    <property type="entry name" value="E set domains"/>
    <property type="match status" value="8"/>
</dbReference>
<evidence type="ECO:0000256" key="2">
    <source>
        <dbReference type="ARBA" id="ARBA00022737"/>
    </source>
</evidence>
<comment type="similarity">
    <text evidence="1">Belongs to the filamin family.</text>
</comment>
<feature type="repeat" description="Filamin" evidence="4">
    <location>
        <begin position="557"/>
        <end position="636"/>
    </location>
</feature>
<accession>A0A8B6E1D9</accession>
<dbReference type="InterPro" id="IPR036872">
    <property type="entry name" value="CH_dom_sf"/>
</dbReference>
<reference evidence="7" key="1">
    <citation type="submission" date="2018-11" db="EMBL/GenBank/DDBJ databases">
        <authorList>
            <person name="Alioto T."/>
            <person name="Alioto T."/>
        </authorList>
    </citation>
    <scope>NUCLEOTIDE SEQUENCE</scope>
</reference>
<dbReference type="InterPro" id="IPR017868">
    <property type="entry name" value="Filamin/ABP280_repeat-like"/>
</dbReference>
<feature type="repeat" description="Filamin" evidence="4">
    <location>
        <begin position="1507"/>
        <end position="1601"/>
    </location>
</feature>
<feature type="domain" description="Calponin-homology (CH)" evidence="6">
    <location>
        <begin position="26"/>
        <end position="129"/>
    </location>
</feature>
<feature type="compositionally biased region" description="Low complexity" evidence="5">
    <location>
        <begin position="1255"/>
        <end position="1267"/>
    </location>
</feature>
<sequence>MNRKTISFTKDSLYDLVPTSNMQWEDIQKNTFTNWVNEQLNTKGIVVRDIRSELSEHLGTLVEVLQRQQILGIPNRSDNQYARLQNITVALEAITSDGVRIVSIDSSDIADGNLKLILALIWQLILRYQIGNGNIQNKSWLLAWIQAVIPQCKVTNLTTDWNDGLALNALLEFCMPGLSPHWMSLDRTDKVNNCHYAMKLARQQFGIPLILRAEHLASTDLDELSSITYLSYFIKVGSPGYNATLQRIQPMVHNVPVFNFTTDWNDGRVLTELVTNLGARIQDTSHTNISEIQRLQEGIDGATQLGVEPLLTASDIAEEDQEHIGIMAYAAKFLYLKPENSTIQSTPATNGVTTLYEEERRVTSRSIPNISHRKTTLSSYPVNGEVDSYKFSSETRSSADYSKPISIDTNQHSPVLYRSQNGRQNGPLTTYHIDSNANFDDTEDSFVFQRIPSLRKEKGKKHKTDTLDNVSGVKVDTYSVGVIISTTSHEIISKDEVIVEAESPSGRVVKLTGDGNYNAQFTPDEIGEWKVSLFCHGKLVDSCPIDVCDPSQVKVTGLKGGIVNKRQYFTVDCHSAGKGDLEVFIDFRGTKVPCSVKETQKGVYTASYLPYICGVYSVRVSFNKSEIRDSDYLLGSDSDGMHRRAIFSTSIEPDRDKYNVKSTCDWQIDYITGGPFEVLITDKADIKVYSMQDGTVCNFPHLIADCSGLDPGRIEAHVSYKGYRFPANTVEDDPGIHRITFQPRGKGTYKIWIVFDGRMVKGSPFTQEIEEIAATAVGEGLRRGREGHETKFKIDARGFPGELSVTVEGPHYPINCNVVANDDGTHTATYVPEEAGPHRIHVKLDGKNIDDSPFRPLIVDPSKIRVSGGWEPLLDENDRIPLIVNKEKQIPFDASEAGLGELTAEVHGPSYKVPVAIDSRIGGKHTLIFTPKEEGRHYIDVKWCDFPISPKPFLGYAVWLPESDNQHQPVLSPLVVMQPKEHHSSDPGHLHNSPNRYNYHLIHPTVKQEEVQPKPMHYKTLSNQRDRSFEEQPILYTSVPNNITIQHQHPTVKQQEVQPKPMHYKTLSNQRDRSFEEQPQLYTSVPNNRTLQHQHPTIKHDEVQPNPIHYKTLSNNGDRSFEEQPILYTSVLNNRTLQQQHPTIKHEEVQPKPMHYKTWSNQGDRPLEQQPIIYASVPNNRTLQQQPTKYTTLPNSRRLNPESVIYTSASDNWDGHLDSRVNGDALDGPWVNTANTKPATIYVTKHKRHKKKRFSSGSSSYSSSSSSDESRKKVPQSKVTLLRKVVDEPKIAMVRRVPDDPRITVVRRVQDDPKITLVRRVQDDPRITVVRKVSDVSSRATSRVLVPRRAGSLHSTATTNTDPERVVYRTPHIYTTYMANSPSRSSGSSRSPSRSPSYKIVDGPALSHRSYEHSPIDSSKVILSGKGLKQAFVNKEATFNIDGRNAGPGEPSTKMFSPKYEIPIEVKPIGPKQYRCTYIPAYPGAYLLDIKWNERKLKCCPFKINVNPPFYPEKVNVSGANIKGGMVGKDFHLQIDPRKAGKGKLTAKCSGPSNQKVAVSLVENIDGTTKVSFKPVEAGRHIMSIKYNKEHVLGSPYAIDIKVPHHSGIVYVHGPGIENNGVLGEYESHFWVDARDAGSGELNVSVMGPKGAFNVEMKRDSQKDRIFHCRYNPHEPGTYTINCKWSGHHVGNSPYRIHLGVSKDDLDRFLLDLQHGETLLY</sequence>
<feature type="domain" description="Calponin-homology (CH)" evidence="6">
    <location>
        <begin position="135"/>
        <end position="238"/>
    </location>
</feature>
<dbReference type="InterPro" id="IPR013783">
    <property type="entry name" value="Ig-like_fold"/>
</dbReference>
<dbReference type="PANTHER" id="PTHR38537:SF16">
    <property type="entry name" value="CALPONIN-HOMOLOGY (CH) DOMAIN-CONTAINING PROTEIN"/>
    <property type="match status" value="1"/>
</dbReference>
<dbReference type="PROSITE" id="PS50021">
    <property type="entry name" value="CH"/>
    <property type="match status" value="2"/>
</dbReference>
<evidence type="ECO:0000256" key="1">
    <source>
        <dbReference type="ARBA" id="ARBA00009238"/>
    </source>
</evidence>
<dbReference type="GO" id="GO:0051015">
    <property type="term" value="F:actin filament binding"/>
    <property type="evidence" value="ECO:0007669"/>
    <property type="project" value="InterPro"/>
</dbReference>
<feature type="repeat" description="Filamin" evidence="4">
    <location>
        <begin position="513"/>
        <end position="549"/>
    </location>
</feature>
<evidence type="ECO:0000259" key="6">
    <source>
        <dbReference type="PROSITE" id="PS50021"/>
    </source>
</evidence>
<dbReference type="Pfam" id="PF00307">
    <property type="entry name" value="CH"/>
    <property type="match status" value="3"/>
</dbReference>
<keyword evidence="8" id="KW-1185">Reference proteome</keyword>
<evidence type="ECO:0000313" key="7">
    <source>
        <dbReference type="EMBL" id="VDI27292.1"/>
    </source>
</evidence>
<dbReference type="InterPro" id="IPR001715">
    <property type="entry name" value="CH_dom"/>
</dbReference>
<protein>
    <submittedName>
        <fullName evidence="7">Filamin</fullName>
    </submittedName>
</protein>
<feature type="repeat" description="Filamin" evidence="4">
    <location>
        <begin position="701"/>
        <end position="769"/>
    </location>
</feature>
<dbReference type="PANTHER" id="PTHR38537">
    <property type="entry name" value="JITTERBUG, ISOFORM N"/>
    <property type="match status" value="1"/>
</dbReference>
<dbReference type="GO" id="GO:0030036">
    <property type="term" value="P:actin cytoskeleton organization"/>
    <property type="evidence" value="ECO:0007669"/>
    <property type="project" value="InterPro"/>
</dbReference>
<dbReference type="Proteomes" id="UP000596742">
    <property type="component" value="Unassembled WGS sequence"/>
</dbReference>
<dbReference type="InterPro" id="IPR001589">
    <property type="entry name" value="Actinin_actin-bd_CS"/>
</dbReference>
<feature type="region of interest" description="Disordered" evidence="5">
    <location>
        <begin position="1377"/>
        <end position="1404"/>
    </location>
</feature>
<dbReference type="PROSITE" id="PS00020">
    <property type="entry name" value="ACTININ_2"/>
    <property type="match status" value="1"/>
</dbReference>
<dbReference type="SUPFAM" id="SSF47576">
    <property type="entry name" value="Calponin-homology domain, CH-domain"/>
    <property type="match status" value="2"/>
</dbReference>